<evidence type="ECO:0000313" key="2">
    <source>
        <dbReference type="Proteomes" id="UP001221150"/>
    </source>
</evidence>
<sequence>MGYITYGHTELDTYLRTHDMGRAGDLCNLKDMRTHVLELAPLWWEHTGATLGALRFTGGFMGNALSDLFDDEELFTSCAVSGIEQLRAGFAPDRARRALYGDDHADLLLLNFQFGTFHIADADDSCRFFDGSRRPVAADTTVAMLHINESPAYVPPGVGPGGLSGAETRITTVLAAIDQKTAVVNGWRAAIDAR</sequence>
<keyword evidence="2" id="KW-1185">Reference proteome</keyword>
<dbReference type="Proteomes" id="UP001221150">
    <property type="component" value="Unassembled WGS sequence"/>
</dbReference>
<comment type="caution">
    <text evidence="1">The sequence shown here is derived from an EMBL/GenBank/DDBJ whole genome shotgun (WGS) entry which is preliminary data.</text>
</comment>
<name>A0ABT6AEH8_9ACTN</name>
<organism evidence="1 2">
    <name type="scientific">Streptomyces tropicalis</name>
    <dbReference type="NCBI Taxonomy" id="3034234"/>
    <lineage>
        <taxon>Bacteria</taxon>
        <taxon>Bacillati</taxon>
        <taxon>Actinomycetota</taxon>
        <taxon>Actinomycetes</taxon>
        <taxon>Kitasatosporales</taxon>
        <taxon>Streptomycetaceae</taxon>
        <taxon>Streptomyces</taxon>
    </lineage>
</organism>
<protein>
    <submittedName>
        <fullName evidence="1">Uncharacterized protein</fullName>
    </submittedName>
</protein>
<accession>A0ABT6AEH8</accession>
<dbReference type="EMBL" id="JARJBB010000038">
    <property type="protein sequence ID" value="MDF3303055.1"/>
    <property type="molecule type" value="Genomic_DNA"/>
</dbReference>
<proteinExistence type="predicted"/>
<evidence type="ECO:0000313" key="1">
    <source>
        <dbReference type="EMBL" id="MDF3303055.1"/>
    </source>
</evidence>
<dbReference type="RefSeq" id="WP_276112601.1">
    <property type="nucleotide sequence ID" value="NZ_JARJBB010000038.1"/>
</dbReference>
<reference evidence="1 2" key="1">
    <citation type="submission" date="2023-03" db="EMBL/GenBank/DDBJ databases">
        <title>Draft genome sequence of Streptomyces sp. K1PA1 isolated from peat swamp forest in Thailand.</title>
        <authorList>
            <person name="Klaysubun C."/>
            <person name="Duangmal K."/>
        </authorList>
    </citation>
    <scope>NUCLEOTIDE SEQUENCE [LARGE SCALE GENOMIC DNA]</scope>
    <source>
        <strain evidence="1 2">K1PA1</strain>
    </source>
</reference>
<gene>
    <name evidence="1" type="ORF">P3H78_31475</name>
</gene>